<reference evidence="2 3" key="1">
    <citation type="submission" date="2020-05" db="EMBL/GenBank/DDBJ databases">
        <authorList>
            <person name="Kim M.K."/>
        </authorList>
    </citation>
    <scope>NUCLEOTIDE SEQUENCE [LARGE SCALE GENOMIC DNA]</scope>
    <source>
        <strain evidence="2 3">BT25</strain>
    </source>
</reference>
<dbReference type="EMBL" id="JABUMX010000001">
    <property type="protein sequence ID" value="NTS30681.1"/>
    <property type="molecule type" value="Genomic_DNA"/>
</dbReference>
<sequence>MSDDKSKQDNRDRATVSASEDYEVNYLMTKHDISRDRALELIKKHGGSRKKIESELGGH</sequence>
<gene>
    <name evidence="2" type="ORF">HQ945_05390</name>
</gene>
<comment type="caution">
    <text evidence="2">The sequence shown here is derived from an EMBL/GenBank/DDBJ whole genome shotgun (WGS) entry which is preliminary data.</text>
</comment>
<evidence type="ECO:0000256" key="1">
    <source>
        <dbReference type="SAM" id="MobiDB-lite"/>
    </source>
</evidence>
<proteinExistence type="predicted"/>
<accession>A0A849VLJ8</accession>
<evidence type="ECO:0000313" key="2">
    <source>
        <dbReference type="EMBL" id="NTS30681.1"/>
    </source>
</evidence>
<dbReference type="AlphaFoldDB" id="A0A849VLJ8"/>
<dbReference type="Pfam" id="PF12244">
    <property type="entry name" value="DUF3606"/>
    <property type="match status" value="1"/>
</dbReference>
<keyword evidence="3" id="KW-1185">Reference proteome</keyword>
<organism evidence="2 3">
    <name type="scientific">Phyllobacterium pellucidum</name>
    <dbReference type="NCBI Taxonomy" id="2740464"/>
    <lineage>
        <taxon>Bacteria</taxon>
        <taxon>Pseudomonadati</taxon>
        <taxon>Pseudomonadota</taxon>
        <taxon>Alphaproteobacteria</taxon>
        <taxon>Hyphomicrobiales</taxon>
        <taxon>Phyllobacteriaceae</taxon>
        <taxon>Phyllobacterium</taxon>
    </lineage>
</organism>
<dbReference type="Proteomes" id="UP000550508">
    <property type="component" value="Unassembled WGS sequence"/>
</dbReference>
<protein>
    <submittedName>
        <fullName evidence="2">DUF3606 domain-containing protein</fullName>
    </submittedName>
</protein>
<dbReference type="InterPro" id="IPR022037">
    <property type="entry name" value="DUF3606"/>
</dbReference>
<feature type="region of interest" description="Disordered" evidence="1">
    <location>
        <begin position="1"/>
        <end position="20"/>
    </location>
</feature>
<feature type="compositionally biased region" description="Basic and acidic residues" evidence="1">
    <location>
        <begin position="1"/>
        <end position="14"/>
    </location>
</feature>
<evidence type="ECO:0000313" key="3">
    <source>
        <dbReference type="Proteomes" id="UP000550508"/>
    </source>
</evidence>
<name>A0A849VLJ8_9HYPH</name>
<dbReference type="RefSeq" id="WP_174207754.1">
    <property type="nucleotide sequence ID" value="NZ_JABUMX010000001.1"/>
</dbReference>